<evidence type="ECO:0000256" key="2">
    <source>
        <dbReference type="ARBA" id="ARBA00022723"/>
    </source>
</evidence>
<dbReference type="InterPro" id="IPR036849">
    <property type="entry name" value="Enolase-like_C_sf"/>
</dbReference>
<dbReference type="InterPro" id="IPR013341">
    <property type="entry name" value="Mandelate_racemase_N_dom"/>
</dbReference>
<feature type="domain" description="Mandelate racemase/muconate lactonizing enzyme C-terminal" evidence="4">
    <location>
        <begin position="143"/>
        <end position="239"/>
    </location>
</feature>
<evidence type="ECO:0000256" key="1">
    <source>
        <dbReference type="ARBA" id="ARBA00008031"/>
    </source>
</evidence>
<dbReference type="SFLD" id="SFLDG00180">
    <property type="entry name" value="muconate_cycloisomerase"/>
    <property type="match status" value="1"/>
</dbReference>
<dbReference type="Gene3D" id="3.20.20.120">
    <property type="entry name" value="Enolase-like C-terminal domain"/>
    <property type="match status" value="1"/>
</dbReference>
<dbReference type="InterPro" id="IPR013342">
    <property type="entry name" value="Mandelate_racemase_C"/>
</dbReference>
<dbReference type="SUPFAM" id="SSF51604">
    <property type="entry name" value="Enolase C-terminal domain-like"/>
    <property type="match status" value="1"/>
</dbReference>
<dbReference type="CDD" id="cd03315">
    <property type="entry name" value="MLE_like"/>
    <property type="match status" value="1"/>
</dbReference>
<dbReference type="PANTHER" id="PTHR48073">
    <property type="entry name" value="O-SUCCINYLBENZOATE SYNTHASE-RELATED"/>
    <property type="match status" value="1"/>
</dbReference>
<organism evidence="5 6">
    <name type="scientific">Deinococcus hopiensis KR-140</name>
    <dbReference type="NCBI Taxonomy" id="695939"/>
    <lineage>
        <taxon>Bacteria</taxon>
        <taxon>Thermotogati</taxon>
        <taxon>Deinococcota</taxon>
        <taxon>Deinococci</taxon>
        <taxon>Deinococcales</taxon>
        <taxon>Deinococcaceae</taxon>
        <taxon>Deinococcus</taxon>
    </lineage>
</organism>
<dbReference type="GO" id="GO:0009063">
    <property type="term" value="P:amino acid catabolic process"/>
    <property type="evidence" value="ECO:0007669"/>
    <property type="project" value="InterPro"/>
</dbReference>
<protein>
    <submittedName>
        <fullName evidence="5">L-alanine-DL-glutamate epimerase</fullName>
    </submittedName>
</protein>
<dbReference type="Proteomes" id="UP000192582">
    <property type="component" value="Unassembled WGS sequence"/>
</dbReference>
<dbReference type="InterPro" id="IPR029065">
    <property type="entry name" value="Enolase_C-like"/>
</dbReference>
<dbReference type="InterPro" id="IPR029017">
    <property type="entry name" value="Enolase-like_N"/>
</dbReference>
<dbReference type="Pfam" id="PF02746">
    <property type="entry name" value="MR_MLE_N"/>
    <property type="match status" value="1"/>
</dbReference>
<dbReference type="EMBL" id="FWWU01000009">
    <property type="protein sequence ID" value="SMB94132.1"/>
    <property type="molecule type" value="Genomic_DNA"/>
</dbReference>
<dbReference type="PANTHER" id="PTHR48073:SF2">
    <property type="entry name" value="O-SUCCINYLBENZOATE SYNTHASE"/>
    <property type="match status" value="1"/>
</dbReference>
<evidence type="ECO:0000256" key="3">
    <source>
        <dbReference type="ARBA" id="ARBA00023235"/>
    </source>
</evidence>
<proteinExistence type="inferred from homology"/>
<reference evidence="5 6" key="1">
    <citation type="submission" date="2017-04" db="EMBL/GenBank/DDBJ databases">
        <authorList>
            <person name="Afonso C.L."/>
            <person name="Miller P.J."/>
            <person name="Scott M.A."/>
            <person name="Spackman E."/>
            <person name="Goraichik I."/>
            <person name="Dimitrov K.M."/>
            <person name="Suarez D.L."/>
            <person name="Swayne D.E."/>
        </authorList>
    </citation>
    <scope>NUCLEOTIDE SEQUENCE [LARGE SCALE GENOMIC DNA]</scope>
    <source>
        <strain evidence="5 6">KR-140</strain>
    </source>
</reference>
<gene>
    <name evidence="5" type="ORF">SAMN00790413_02256</name>
</gene>
<comment type="similarity">
    <text evidence="1">Belongs to the mandelate racemase/muconate lactonizing enzyme family.</text>
</comment>
<keyword evidence="6" id="KW-1185">Reference proteome</keyword>
<evidence type="ECO:0000313" key="5">
    <source>
        <dbReference type="EMBL" id="SMB94132.1"/>
    </source>
</evidence>
<keyword evidence="2" id="KW-0479">Metal-binding</keyword>
<dbReference type="Gene3D" id="3.30.390.10">
    <property type="entry name" value="Enolase-like, N-terminal domain"/>
    <property type="match status" value="1"/>
</dbReference>
<dbReference type="STRING" id="695939.SAMN00790413_02256"/>
<dbReference type="InterPro" id="IPR018110">
    <property type="entry name" value="Mandel_Rmase/mucon_lact_enz_CS"/>
</dbReference>
<dbReference type="InterPro" id="IPR034613">
    <property type="entry name" value="Muconate_cycloisomerase_anti"/>
</dbReference>
<dbReference type="SFLD" id="SFLDS00001">
    <property type="entry name" value="Enolase"/>
    <property type="match status" value="1"/>
</dbReference>
<dbReference type="GO" id="GO:0016854">
    <property type="term" value="F:racemase and epimerase activity"/>
    <property type="evidence" value="ECO:0007669"/>
    <property type="project" value="UniProtKB-ARBA"/>
</dbReference>
<keyword evidence="3" id="KW-0413">Isomerase</keyword>
<name>A0A1W1VL89_9DEIO</name>
<dbReference type="SMART" id="SM00922">
    <property type="entry name" value="MR_MLE"/>
    <property type="match status" value="1"/>
</dbReference>
<evidence type="ECO:0000313" key="6">
    <source>
        <dbReference type="Proteomes" id="UP000192582"/>
    </source>
</evidence>
<dbReference type="PROSITE" id="PS00909">
    <property type="entry name" value="MR_MLE_2"/>
    <property type="match status" value="1"/>
</dbReference>
<accession>A0A1W1VL89</accession>
<dbReference type="SUPFAM" id="SSF54826">
    <property type="entry name" value="Enolase N-terminal domain-like"/>
    <property type="match status" value="1"/>
</dbReference>
<sequence>MTSPRVIGVEAVPYRLPLKGKLAWGAYSALSAAEHVLVQVTLDDGSVGLAEATPRPTIYGETQRSVVAMVRHLEPALVGLPITDEAALNRVRNSVANNHTARGALDMALWDARAQALGKTLWDTLLGPNLRVRASFILGIDTPTNMLAEAERVVEAGVHCLKVKVGRDHAQDLAVIADLRRAFGDAVQLYADSNETLSPGSAPAALAAMRDAGLMYVEEPLPVRELRARTALHARGVLPIVADDSCFTPSDLTRELDFGTFDVLNVKTARNGFTDGLAMLRQAAAHGKRGMVGSQASTGLGTLHAALLSTQAEVTEPCELSFVLKLEDDLLDRPITFQGGWLDVAGLREHRLDREKVKAYQM</sequence>
<dbReference type="RefSeq" id="WP_084049558.1">
    <property type="nucleotide sequence ID" value="NZ_FWWU01000009.1"/>
</dbReference>
<evidence type="ECO:0000259" key="4">
    <source>
        <dbReference type="SMART" id="SM00922"/>
    </source>
</evidence>
<dbReference type="Pfam" id="PF13378">
    <property type="entry name" value="MR_MLE_C"/>
    <property type="match status" value="1"/>
</dbReference>
<dbReference type="AlphaFoldDB" id="A0A1W1VL89"/>
<dbReference type="GO" id="GO:0046872">
    <property type="term" value="F:metal ion binding"/>
    <property type="evidence" value="ECO:0007669"/>
    <property type="project" value="UniProtKB-KW"/>
</dbReference>